<dbReference type="Proteomes" id="UP000318509">
    <property type="component" value="Unassembled WGS sequence"/>
</dbReference>
<keyword evidence="6 7" id="KW-0472">Membrane</keyword>
<protein>
    <submittedName>
        <fullName evidence="9">ABC transporter permease</fullName>
    </submittedName>
</protein>
<evidence type="ECO:0000256" key="7">
    <source>
        <dbReference type="RuleBase" id="RU363032"/>
    </source>
</evidence>
<evidence type="ECO:0000313" key="10">
    <source>
        <dbReference type="Proteomes" id="UP000318509"/>
    </source>
</evidence>
<name>A0A537K296_9BACT</name>
<evidence type="ECO:0000256" key="4">
    <source>
        <dbReference type="ARBA" id="ARBA00022692"/>
    </source>
</evidence>
<dbReference type="GO" id="GO:0055085">
    <property type="term" value="P:transmembrane transport"/>
    <property type="evidence" value="ECO:0007669"/>
    <property type="project" value="InterPro"/>
</dbReference>
<dbReference type="PANTHER" id="PTHR43163">
    <property type="entry name" value="DIPEPTIDE TRANSPORT SYSTEM PERMEASE PROTEIN DPPB-RELATED"/>
    <property type="match status" value="1"/>
</dbReference>
<keyword evidence="2 7" id="KW-0813">Transport</keyword>
<dbReference type="SUPFAM" id="SSF161098">
    <property type="entry name" value="MetI-like"/>
    <property type="match status" value="1"/>
</dbReference>
<feature type="transmembrane region" description="Helical" evidence="7">
    <location>
        <begin position="227"/>
        <end position="253"/>
    </location>
</feature>
<organism evidence="9 10">
    <name type="scientific">Candidatus Segetimicrobium genomatis</name>
    <dbReference type="NCBI Taxonomy" id="2569760"/>
    <lineage>
        <taxon>Bacteria</taxon>
        <taxon>Bacillati</taxon>
        <taxon>Candidatus Sysuimicrobiota</taxon>
        <taxon>Candidatus Sysuimicrobiia</taxon>
        <taxon>Candidatus Sysuimicrobiales</taxon>
        <taxon>Candidatus Segetimicrobiaceae</taxon>
        <taxon>Candidatus Segetimicrobium</taxon>
    </lineage>
</organism>
<dbReference type="InterPro" id="IPR035906">
    <property type="entry name" value="MetI-like_sf"/>
</dbReference>
<dbReference type="Pfam" id="PF00528">
    <property type="entry name" value="BPD_transp_1"/>
    <property type="match status" value="1"/>
</dbReference>
<feature type="domain" description="ABC transmembrane type-1" evidence="8">
    <location>
        <begin position="95"/>
        <end position="296"/>
    </location>
</feature>
<comment type="similarity">
    <text evidence="7">Belongs to the binding-protein-dependent transport system permease family.</text>
</comment>
<evidence type="ECO:0000259" key="8">
    <source>
        <dbReference type="PROSITE" id="PS50928"/>
    </source>
</evidence>
<evidence type="ECO:0000256" key="3">
    <source>
        <dbReference type="ARBA" id="ARBA00022475"/>
    </source>
</evidence>
<keyword evidence="3" id="KW-1003">Cell membrane</keyword>
<evidence type="ECO:0000256" key="2">
    <source>
        <dbReference type="ARBA" id="ARBA00022448"/>
    </source>
</evidence>
<dbReference type="PROSITE" id="PS50928">
    <property type="entry name" value="ABC_TM1"/>
    <property type="match status" value="1"/>
</dbReference>
<feature type="transmembrane region" description="Helical" evidence="7">
    <location>
        <begin position="101"/>
        <end position="122"/>
    </location>
</feature>
<gene>
    <name evidence="9" type="ORF">E6H00_09160</name>
</gene>
<dbReference type="EMBL" id="VBAK01000120">
    <property type="protein sequence ID" value="TMI89626.1"/>
    <property type="molecule type" value="Genomic_DNA"/>
</dbReference>
<dbReference type="Gene3D" id="1.10.3720.10">
    <property type="entry name" value="MetI-like"/>
    <property type="match status" value="1"/>
</dbReference>
<keyword evidence="5 7" id="KW-1133">Transmembrane helix</keyword>
<comment type="caution">
    <text evidence="9">The sequence shown here is derived from an EMBL/GenBank/DDBJ whole genome shotgun (WGS) entry which is preliminary data.</text>
</comment>
<proteinExistence type="inferred from homology"/>
<feature type="transmembrane region" description="Helical" evidence="7">
    <location>
        <begin position="168"/>
        <end position="188"/>
    </location>
</feature>
<feature type="transmembrane region" description="Helical" evidence="7">
    <location>
        <begin position="273"/>
        <end position="299"/>
    </location>
</feature>
<evidence type="ECO:0000256" key="5">
    <source>
        <dbReference type="ARBA" id="ARBA00022989"/>
    </source>
</evidence>
<dbReference type="CDD" id="cd06261">
    <property type="entry name" value="TM_PBP2"/>
    <property type="match status" value="1"/>
</dbReference>
<dbReference type="PANTHER" id="PTHR43163:SF6">
    <property type="entry name" value="DIPEPTIDE TRANSPORT SYSTEM PERMEASE PROTEIN DPPB-RELATED"/>
    <property type="match status" value="1"/>
</dbReference>
<evidence type="ECO:0000256" key="1">
    <source>
        <dbReference type="ARBA" id="ARBA00004651"/>
    </source>
</evidence>
<feature type="transmembrane region" description="Helical" evidence="7">
    <location>
        <begin position="12"/>
        <end position="30"/>
    </location>
</feature>
<evidence type="ECO:0000313" key="9">
    <source>
        <dbReference type="EMBL" id="TMI89626.1"/>
    </source>
</evidence>
<feature type="transmembrane region" description="Helical" evidence="7">
    <location>
        <begin position="134"/>
        <end position="156"/>
    </location>
</feature>
<dbReference type="InterPro" id="IPR000515">
    <property type="entry name" value="MetI-like"/>
</dbReference>
<dbReference type="AlphaFoldDB" id="A0A537K296"/>
<reference evidence="9 10" key="1">
    <citation type="journal article" date="2019" name="Nat. Microbiol.">
        <title>Mediterranean grassland soil C-N compound turnover is dependent on rainfall and depth, and is mediated by genomically divergent microorganisms.</title>
        <authorList>
            <person name="Diamond S."/>
            <person name="Andeer P.F."/>
            <person name="Li Z."/>
            <person name="Crits-Christoph A."/>
            <person name="Burstein D."/>
            <person name="Anantharaman K."/>
            <person name="Lane K.R."/>
            <person name="Thomas B.C."/>
            <person name="Pan C."/>
            <person name="Northen T.R."/>
            <person name="Banfield J.F."/>
        </authorList>
    </citation>
    <scope>NUCLEOTIDE SEQUENCE [LARGE SCALE GENOMIC DNA]</scope>
    <source>
        <strain evidence="9">NP_3</strain>
    </source>
</reference>
<accession>A0A537K296</accession>
<evidence type="ECO:0000256" key="6">
    <source>
        <dbReference type="ARBA" id="ARBA00023136"/>
    </source>
</evidence>
<dbReference type="GO" id="GO:0005886">
    <property type="term" value="C:plasma membrane"/>
    <property type="evidence" value="ECO:0007669"/>
    <property type="project" value="UniProtKB-SubCell"/>
</dbReference>
<keyword evidence="4 7" id="KW-0812">Transmembrane</keyword>
<sequence length="306" mass="33313">MLGYVLRRLGWGIPLLLMVVSAVFLIFALIPGDPAVIYAGESASPDVVARVRHEFGLDRPLYIRYVVYLEQLSRGNLGASVFSGVSVASQIQERFGNTLRLALVSIVVATIVGISTGVLAAIHKNSLLDHVATTFALAGISIPGFWLGLLLIYVFAVELHWFPTGGISGWRSYVLPAALLSVFSTAYCSRITRSSFLEVIHQDYITTARAKGVAERLVILKHALRNAIIPVVTVMGVRLGLMLTGSVITETIFAWPGLGRLIVTAVNSRDYPVIQGTLLTFAALFIVVNLFVDVAYVALDPRIRYQ</sequence>
<dbReference type="InterPro" id="IPR045621">
    <property type="entry name" value="BPD_transp_1_N"/>
</dbReference>
<dbReference type="Pfam" id="PF19300">
    <property type="entry name" value="BPD_transp_1_N"/>
    <property type="match status" value="1"/>
</dbReference>
<comment type="subcellular location">
    <subcellularLocation>
        <location evidence="1 7">Cell membrane</location>
        <topology evidence="1 7">Multi-pass membrane protein</topology>
    </subcellularLocation>
</comment>